<organism evidence="6 7">
    <name type="scientific">Cohnella lubricantis</name>
    <dbReference type="NCBI Taxonomy" id="2163172"/>
    <lineage>
        <taxon>Bacteria</taxon>
        <taxon>Bacillati</taxon>
        <taxon>Bacillota</taxon>
        <taxon>Bacilli</taxon>
        <taxon>Bacillales</taxon>
        <taxon>Paenibacillaceae</taxon>
        <taxon>Cohnella</taxon>
    </lineage>
</organism>
<protein>
    <submittedName>
        <fullName evidence="6">NAD(P)/FAD-dependent oxidoreductase</fullName>
    </submittedName>
</protein>
<accession>A0A841TAM6</accession>
<dbReference type="EMBL" id="JACJVN010000016">
    <property type="protein sequence ID" value="MBB6676448.1"/>
    <property type="molecule type" value="Genomic_DNA"/>
</dbReference>
<dbReference type="InterPro" id="IPR036188">
    <property type="entry name" value="FAD/NAD-bd_sf"/>
</dbReference>
<comment type="cofactor">
    <cofactor evidence="1">
        <name>FAD</name>
        <dbReference type="ChEBI" id="CHEBI:57692"/>
    </cofactor>
</comment>
<keyword evidence="4" id="KW-0560">Oxidoreductase</keyword>
<proteinExistence type="predicted"/>
<evidence type="ECO:0000313" key="7">
    <source>
        <dbReference type="Proteomes" id="UP000574133"/>
    </source>
</evidence>
<dbReference type="AlphaFoldDB" id="A0A841TAM6"/>
<comment type="subunit">
    <text evidence="2">Homodimer.</text>
</comment>
<dbReference type="InterPro" id="IPR050097">
    <property type="entry name" value="Ferredoxin-NADP_redctase_2"/>
</dbReference>
<gene>
    <name evidence="6" type="ORF">H4Q31_03800</name>
</gene>
<comment type="caution">
    <text evidence="6">The sequence shown here is derived from an EMBL/GenBank/DDBJ whole genome shotgun (WGS) entry which is preliminary data.</text>
</comment>
<feature type="domain" description="FAD/NAD(P)-binding" evidence="5">
    <location>
        <begin position="3"/>
        <end position="283"/>
    </location>
</feature>
<dbReference type="PANTHER" id="PTHR48105">
    <property type="entry name" value="THIOREDOXIN REDUCTASE 1-RELATED-RELATED"/>
    <property type="match status" value="1"/>
</dbReference>
<evidence type="ECO:0000259" key="5">
    <source>
        <dbReference type="Pfam" id="PF07992"/>
    </source>
</evidence>
<evidence type="ECO:0000256" key="2">
    <source>
        <dbReference type="ARBA" id="ARBA00011738"/>
    </source>
</evidence>
<evidence type="ECO:0000256" key="4">
    <source>
        <dbReference type="ARBA" id="ARBA00023002"/>
    </source>
</evidence>
<dbReference type="InterPro" id="IPR023753">
    <property type="entry name" value="FAD/NAD-binding_dom"/>
</dbReference>
<dbReference type="Proteomes" id="UP000574133">
    <property type="component" value="Unassembled WGS sequence"/>
</dbReference>
<dbReference type="Pfam" id="PF07992">
    <property type="entry name" value="Pyr_redox_2"/>
    <property type="match status" value="1"/>
</dbReference>
<dbReference type="RefSeq" id="WP_185177730.1">
    <property type="nucleotide sequence ID" value="NZ_CBCSEP010000007.1"/>
</dbReference>
<reference evidence="6 7" key="1">
    <citation type="submission" date="2020-08" db="EMBL/GenBank/DDBJ databases">
        <title>Cohnella phylogeny.</title>
        <authorList>
            <person name="Dunlap C."/>
        </authorList>
    </citation>
    <scope>NUCLEOTIDE SEQUENCE [LARGE SCALE GENOMIC DNA]</scope>
    <source>
        <strain evidence="6 7">DSM 103658</strain>
    </source>
</reference>
<evidence type="ECO:0000256" key="1">
    <source>
        <dbReference type="ARBA" id="ARBA00001974"/>
    </source>
</evidence>
<name>A0A841TAM6_9BACL</name>
<dbReference type="SUPFAM" id="SSF51905">
    <property type="entry name" value="FAD/NAD(P)-binding domain"/>
    <property type="match status" value="1"/>
</dbReference>
<keyword evidence="3" id="KW-0285">Flavoprotein</keyword>
<dbReference type="Gene3D" id="3.50.50.60">
    <property type="entry name" value="FAD/NAD(P)-binding domain"/>
    <property type="match status" value="2"/>
</dbReference>
<keyword evidence="7" id="KW-1185">Reference proteome</keyword>
<sequence>MLFDCAIIGGGPAGLSAALVLGRARRKTALFDNNKPRNAVTRETHGFLTRDGASPEQLRQAAHEDIAKYASVQFYRDAVTEIRKEPNAFAVHSSEGEVVRSRKIILATGLREYLPSIPGLRECYGSSLFSCPYCDGWEQRDRPLVVIAEKEDSAYHLAKTAHQWSKDLLLCTNGVHLRERWQREMKANAIVWRKAPVQALEHRDGMLERVVFEDGDSVPRSGGFVATDWVQSSMLGESLGCKLNERGGIETDDYGRTSVEGVFAAGDAAVIAPAQLIVAAAEGSRAAMGVNGDLIHESFAGG</sequence>
<dbReference type="PRINTS" id="PR00368">
    <property type="entry name" value="FADPNR"/>
</dbReference>
<evidence type="ECO:0000313" key="6">
    <source>
        <dbReference type="EMBL" id="MBB6676448.1"/>
    </source>
</evidence>
<dbReference type="PRINTS" id="PR00469">
    <property type="entry name" value="PNDRDTASEII"/>
</dbReference>
<evidence type="ECO:0000256" key="3">
    <source>
        <dbReference type="ARBA" id="ARBA00022630"/>
    </source>
</evidence>
<dbReference type="GO" id="GO:0016491">
    <property type="term" value="F:oxidoreductase activity"/>
    <property type="evidence" value="ECO:0007669"/>
    <property type="project" value="UniProtKB-KW"/>
</dbReference>